<dbReference type="GeneID" id="63979312"/>
<dbReference type="Proteomes" id="UP000623926">
    <property type="component" value="Chromosome"/>
</dbReference>
<evidence type="ECO:0000313" key="5">
    <source>
        <dbReference type="Proteomes" id="UP000623926"/>
    </source>
</evidence>
<feature type="region of interest" description="Disordered" evidence="1">
    <location>
        <begin position="1"/>
        <end position="61"/>
    </location>
</feature>
<evidence type="ECO:0000313" key="2">
    <source>
        <dbReference type="EMBL" id="QRV37175.1"/>
    </source>
</evidence>
<feature type="compositionally biased region" description="Low complexity" evidence="1">
    <location>
        <begin position="34"/>
        <end position="44"/>
    </location>
</feature>
<organism evidence="2 5">
    <name type="scientific">Streptomyces californicus</name>
    <dbReference type="NCBI Taxonomy" id="67351"/>
    <lineage>
        <taxon>Bacteria</taxon>
        <taxon>Bacillati</taxon>
        <taxon>Actinomycetota</taxon>
        <taxon>Actinomycetes</taxon>
        <taxon>Kitasatosporales</taxon>
        <taxon>Streptomycetaceae</taxon>
        <taxon>Streptomyces</taxon>
    </lineage>
</organism>
<reference evidence="4 5" key="1">
    <citation type="submission" date="2021-02" db="EMBL/GenBank/DDBJ databases">
        <title>FDA dAtabase for Regulatory Grade micrObial Sequences (FDA-ARGOS): Supporting development and validation of Infectious Disease Dx tests.</title>
        <authorList>
            <person name="Sproer C."/>
            <person name="Gronow S."/>
            <person name="Severitt S."/>
            <person name="Schroder I."/>
            <person name="Tallon L."/>
            <person name="Sadzewicz L."/>
            <person name="Zhao X."/>
            <person name="Boylan J."/>
            <person name="Ott S."/>
            <person name="Bowen H."/>
            <person name="Vavikolanu K."/>
            <person name="Mehta A."/>
            <person name="Aluvathingal J."/>
            <person name="Nadendla S."/>
            <person name="Lowell S."/>
            <person name="Myers T."/>
            <person name="Yan Y."/>
            <person name="Sichtig H."/>
        </authorList>
    </citation>
    <scope>NUCLEOTIDE SEQUENCE [LARGE SCALE GENOMIC DNA]</scope>
    <source>
        <strain evidence="3 4">FDAARGOS_1211</strain>
        <strain evidence="2 5">FDAARGOS_1212</strain>
    </source>
</reference>
<sequence>MAKNKNRKQGSRHDRSSASERSAEQAKSTAFESQTQTQTQAQVQGSPSDVARKHQRRFGHN</sequence>
<dbReference type="EMBL" id="CP070245">
    <property type="protein sequence ID" value="QRV37175.1"/>
    <property type="molecule type" value="Genomic_DNA"/>
</dbReference>
<feature type="compositionally biased region" description="Basic residues" evidence="1">
    <location>
        <begin position="1"/>
        <end position="10"/>
    </location>
</feature>
<dbReference type="RefSeq" id="WP_030117761.1">
    <property type="nucleotide sequence ID" value="NZ_CP070242.1"/>
</dbReference>
<protein>
    <recommendedName>
        <fullName evidence="6">Small hydrophilic protein</fullName>
    </recommendedName>
</protein>
<accession>A0ABD7D0Z1</accession>
<dbReference type="AlphaFoldDB" id="A0ABD7D0Z1"/>
<evidence type="ECO:0000313" key="4">
    <source>
        <dbReference type="Proteomes" id="UP000598054"/>
    </source>
</evidence>
<evidence type="ECO:0000313" key="3">
    <source>
        <dbReference type="EMBL" id="QRV45331.1"/>
    </source>
</evidence>
<evidence type="ECO:0000256" key="1">
    <source>
        <dbReference type="SAM" id="MobiDB-lite"/>
    </source>
</evidence>
<feature type="compositionally biased region" description="Basic and acidic residues" evidence="1">
    <location>
        <begin position="11"/>
        <end position="24"/>
    </location>
</feature>
<dbReference type="Proteomes" id="UP000598054">
    <property type="component" value="Chromosome"/>
</dbReference>
<evidence type="ECO:0008006" key="6">
    <source>
        <dbReference type="Google" id="ProtNLM"/>
    </source>
</evidence>
<gene>
    <name evidence="3" type="ORF">I6J41_07245</name>
    <name evidence="2" type="ORF">I6J42_26335</name>
</gene>
<dbReference type="EMBL" id="CP070249">
    <property type="protein sequence ID" value="QRV45331.1"/>
    <property type="molecule type" value="Genomic_DNA"/>
</dbReference>
<proteinExistence type="predicted"/>
<name>A0ABD7D0Z1_9ACTN</name>
<keyword evidence="4" id="KW-1185">Reference proteome</keyword>